<dbReference type="AlphaFoldDB" id="A0A9J5ZNN1"/>
<comment type="caution">
    <text evidence="1">The sequence shown here is derived from an EMBL/GenBank/DDBJ whole genome shotgun (WGS) entry which is preliminary data.</text>
</comment>
<gene>
    <name evidence="1" type="ORF">H5410_013532</name>
</gene>
<protein>
    <submittedName>
        <fullName evidence="1">Uncharacterized protein</fullName>
    </submittedName>
</protein>
<evidence type="ECO:0000313" key="1">
    <source>
        <dbReference type="EMBL" id="KAG5613708.1"/>
    </source>
</evidence>
<reference evidence="1 2" key="1">
    <citation type="submission" date="2020-09" db="EMBL/GenBank/DDBJ databases">
        <title>De no assembly of potato wild relative species, Solanum commersonii.</title>
        <authorList>
            <person name="Cho K."/>
        </authorList>
    </citation>
    <scope>NUCLEOTIDE SEQUENCE [LARGE SCALE GENOMIC DNA]</scope>
    <source>
        <strain evidence="1">LZ3.2</strain>
        <tissue evidence="1">Leaf</tissue>
    </source>
</reference>
<proteinExistence type="predicted"/>
<dbReference type="Proteomes" id="UP000824120">
    <property type="component" value="Chromosome 3"/>
</dbReference>
<organism evidence="1 2">
    <name type="scientific">Solanum commersonii</name>
    <name type="common">Commerson's wild potato</name>
    <name type="synonym">Commerson's nightshade</name>
    <dbReference type="NCBI Taxonomy" id="4109"/>
    <lineage>
        <taxon>Eukaryota</taxon>
        <taxon>Viridiplantae</taxon>
        <taxon>Streptophyta</taxon>
        <taxon>Embryophyta</taxon>
        <taxon>Tracheophyta</taxon>
        <taxon>Spermatophyta</taxon>
        <taxon>Magnoliopsida</taxon>
        <taxon>eudicotyledons</taxon>
        <taxon>Gunneridae</taxon>
        <taxon>Pentapetalae</taxon>
        <taxon>asterids</taxon>
        <taxon>lamiids</taxon>
        <taxon>Solanales</taxon>
        <taxon>Solanaceae</taxon>
        <taxon>Solanoideae</taxon>
        <taxon>Solaneae</taxon>
        <taxon>Solanum</taxon>
    </lineage>
</organism>
<accession>A0A9J5ZNN1</accession>
<dbReference type="EMBL" id="JACXVP010000003">
    <property type="protein sequence ID" value="KAG5613708.1"/>
    <property type="molecule type" value="Genomic_DNA"/>
</dbReference>
<name>A0A9J5ZNN1_SOLCO</name>
<evidence type="ECO:0000313" key="2">
    <source>
        <dbReference type="Proteomes" id="UP000824120"/>
    </source>
</evidence>
<keyword evidence="2" id="KW-1185">Reference proteome</keyword>
<sequence length="68" mass="7728">MLIGDMDIARIMIRVVSPGSRRIMGIVLPSNRNERDLLHHLLVHLHQRINVSTIVNISKLNLLILKVA</sequence>